<dbReference type="GeneID" id="78360642"/>
<dbReference type="InterPro" id="IPR007016">
    <property type="entry name" value="O-antigen_ligase-rel_domated"/>
</dbReference>
<keyword evidence="3 5" id="KW-1133">Transmembrane helix</keyword>
<feature type="transmembrane region" description="Helical" evidence="5">
    <location>
        <begin position="360"/>
        <end position="379"/>
    </location>
</feature>
<feature type="transmembrane region" description="Helical" evidence="5">
    <location>
        <begin position="270"/>
        <end position="288"/>
    </location>
</feature>
<accession>A0A369LWC5</accession>
<name>A0A369LWC5_9ACTN</name>
<dbReference type="PANTHER" id="PTHR37422:SF13">
    <property type="entry name" value="LIPOPOLYSACCHARIDE BIOSYNTHESIS PROTEIN PA4999-RELATED"/>
    <property type="match status" value="1"/>
</dbReference>
<keyword evidence="2 5" id="KW-0812">Transmembrane</keyword>
<dbReference type="OrthoDB" id="5620649at2"/>
<protein>
    <submittedName>
        <fullName evidence="7">O-antigen ligase family protein</fullName>
    </submittedName>
</protein>
<keyword evidence="8" id="KW-1185">Reference proteome</keyword>
<dbReference type="PANTHER" id="PTHR37422">
    <property type="entry name" value="TEICHURONIC ACID BIOSYNTHESIS PROTEIN TUAE"/>
    <property type="match status" value="1"/>
</dbReference>
<evidence type="ECO:0000256" key="2">
    <source>
        <dbReference type="ARBA" id="ARBA00022692"/>
    </source>
</evidence>
<feature type="transmembrane region" description="Helical" evidence="5">
    <location>
        <begin position="245"/>
        <end position="261"/>
    </location>
</feature>
<dbReference type="InterPro" id="IPR051533">
    <property type="entry name" value="WaaL-like"/>
</dbReference>
<feature type="transmembrane region" description="Helical" evidence="5">
    <location>
        <begin position="223"/>
        <end position="239"/>
    </location>
</feature>
<organism evidence="7 8">
    <name type="scientific">Gordonibacter pamelaeae</name>
    <dbReference type="NCBI Taxonomy" id="471189"/>
    <lineage>
        <taxon>Bacteria</taxon>
        <taxon>Bacillati</taxon>
        <taxon>Actinomycetota</taxon>
        <taxon>Coriobacteriia</taxon>
        <taxon>Eggerthellales</taxon>
        <taxon>Eggerthellaceae</taxon>
        <taxon>Gordonibacter</taxon>
    </lineage>
</organism>
<feature type="transmembrane region" description="Helical" evidence="5">
    <location>
        <begin position="156"/>
        <end position="176"/>
    </location>
</feature>
<evidence type="ECO:0000259" key="6">
    <source>
        <dbReference type="Pfam" id="PF04932"/>
    </source>
</evidence>
<dbReference type="GO" id="GO:0016020">
    <property type="term" value="C:membrane"/>
    <property type="evidence" value="ECO:0007669"/>
    <property type="project" value="UniProtKB-SubCell"/>
</dbReference>
<feature type="transmembrane region" description="Helical" evidence="5">
    <location>
        <begin position="102"/>
        <end position="122"/>
    </location>
</feature>
<feature type="domain" description="O-antigen ligase-related" evidence="6">
    <location>
        <begin position="229"/>
        <end position="368"/>
    </location>
</feature>
<comment type="caution">
    <text evidence="7">The sequence shown here is derived from an EMBL/GenBank/DDBJ whole genome shotgun (WGS) entry which is preliminary data.</text>
</comment>
<feature type="transmembrane region" description="Helical" evidence="5">
    <location>
        <begin position="196"/>
        <end position="216"/>
    </location>
</feature>
<keyword evidence="4 5" id="KW-0472">Membrane</keyword>
<feature type="transmembrane region" description="Helical" evidence="5">
    <location>
        <begin position="128"/>
        <end position="144"/>
    </location>
</feature>
<dbReference type="GO" id="GO:0016874">
    <property type="term" value="F:ligase activity"/>
    <property type="evidence" value="ECO:0007669"/>
    <property type="project" value="UniProtKB-KW"/>
</dbReference>
<gene>
    <name evidence="7" type="ORF">C1877_13155</name>
</gene>
<evidence type="ECO:0000313" key="7">
    <source>
        <dbReference type="EMBL" id="RDB62458.1"/>
    </source>
</evidence>
<dbReference type="RefSeq" id="WP_083809045.1">
    <property type="nucleotide sequence ID" value="NZ_CABMMS010000009.1"/>
</dbReference>
<evidence type="ECO:0000313" key="8">
    <source>
        <dbReference type="Proteomes" id="UP000254000"/>
    </source>
</evidence>
<dbReference type="AlphaFoldDB" id="A0A369LWC5"/>
<dbReference type="Pfam" id="PF04932">
    <property type="entry name" value="Wzy_C"/>
    <property type="match status" value="1"/>
</dbReference>
<reference evidence="7 8" key="1">
    <citation type="journal article" date="2018" name="Elife">
        <title>Discovery and characterization of a prevalent human gut bacterial enzyme sufficient for the inactivation of a family of plant toxins.</title>
        <authorList>
            <person name="Koppel N."/>
            <person name="Bisanz J.E."/>
            <person name="Pandelia M.E."/>
            <person name="Turnbaugh P.J."/>
            <person name="Balskus E.P."/>
        </authorList>
    </citation>
    <scope>NUCLEOTIDE SEQUENCE [LARGE SCALE GENOMIC DNA]</scope>
    <source>
        <strain evidence="7 8">3C</strain>
    </source>
</reference>
<feature type="transmembrane region" description="Helical" evidence="5">
    <location>
        <begin position="386"/>
        <end position="416"/>
    </location>
</feature>
<feature type="transmembrane region" description="Helical" evidence="5">
    <location>
        <begin position="70"/>
        <end position="90"/>
    </location>
</feature>
<proteinExistence type="predicted"/>
<evidence type="ECO:0000256" key="1">
    <source>
        <dbReference type="ARBA" id="ARBA00004141"/>
    </source>
</evidence>
<sequence>MKTRTSSVSYVPNADLTGLVFCFSLIILLFSSISLPAGSPIGSVVGEVLGSLPGVAVVANVDSFSLTQVRYSDLNVAIPVAFLLMVVVLVRNGKRTLSLRMNIAYAFLLVFALIAGTSALFYKEYVEALKLAVYVVGIACFFSFEDEERKGIARKLLSICLVAGIVNAGITIWQYGSMASWEFSPSTIRLYRPDGIFGDSIISALFSNVTIAVLALGATRLKAPVRIIVILLCMVAGVVTGARTFYYLLVIVGAYLMLAKTRDVSLEKKALLLCLMIAVVAVVASPLGQSMIDSLTFQDTVSSRDIKRQLAIEQFGNSPVFGIGTGQYAIYEASLGMPANSGLHGTNPHNVYVQVLCENGLVGFIPFVLGLICSLWLAFKRKNALAVVLLVIYTAIGWSLGILYSIAFTSFFVVFVCSLLGTSED</sequence>
<comment type="subcellular location">
    <subcellularLocation>
        <location evidence="1">Membrane</location>
        <topology evidence="1">Multi-pass membrane protein</topology>
    </subcellularLocation>
</comment>
<dbReference type="Proteomes" id="UP000254000">
    <property type="component" value="Unassembled WGS sequence"/>
</dbReference>
<keyword evidence="7" id="KW-0436">Ligase</keyword>
<evidence type="ECO:0000256" key="3">
    <source>
        <dbReference type="ARBA" id="ARBA00022989"/>
    </source>
</evidence>
<dbReference type="EMBL" id="PPTS01000009">
    <property type="protein sequence ID" value="RDB62458.1"/>
    <property type="molecule type" value="Genomic_DNA"/>
</dbReference>
<evidence type="ECO:0000256" key="5">
    <source>
        <dbReference type="SAM" id="Phobius"/>
    </source>
</evidence>
<evidence type="ECO:0000256" key="4">
    <source>
        <dbReference type="ARBA" id="ARBA00023136"/>
    </source>
</evidence>